<evidence type="ECO:0000256" key="1">
    <source>
        <dbReference type="SAM" id="MobiDB-lite"/>
    </source>
</evidence>
<dbReference type="AlphaFoldDB" id="A0AAI8YKT4"/>
<protein>
    <submittedName>
        <fullName evidence="2">Uu.00g134570.m01.CDS01</fullName>
    </submittedName>
</protein>
<comment type="caution">
    <text evidence="2">The sequence shown here is derived from an EMBL/GenBank/DDBJ whole genome shotgun (WGS) entry which is preliminary data.</text>
</comment>
<proteinExistence type="predicted"/>
<sequence>MARDGYAGVFQPLTLLDLHSSTSKKTLGSAQADNQSDPETKQLSVGPNQLSTRLASWLLQKHFRFNCRIQPPRDKKAYPKNETVTGIKTEAEEVARQICQPDRPPETCRLRMGVDVLLEFGADLETDSREDVVEMMGLAERDRDQDQD</sequence>
<feature type="region of interest" description="Disordered" evidence="1">
    <location>
        <begin position="28"/>
        <end position="47"/>
    </location>
</feature>
<evidence type="ECO:0000313" key="2">
    <source>
        <dbReference type="EMBL" id="CAJ2508431.1"/>
    </source>
</evidence>
<dbReference type="Proteomes" id="UP001295740">
    <property type="component" value="Unassembled WGS sequence"/>
</dbReference>
<gene>
    <name evidence="2" type="ORF">KHLLAP_LOCUS8899</name>
</gene>
<name>A0AAI8YKT4_9PEZI</name>
<accession>A0AAI8YKT4</accession>
<organism evidence="2 3">
    <name type="scientific">Anthostomella pinea</name>
    <dbReference type="NCBI Taxonomy" id="933095"/>
    <lineage>
        <taxon>Eukaryota</taxon>
        <taxon>Fungi</taxon>
        <taxon>Dikarya</taxon>
        <taxon>Ascomycota</taxon>
        <taxon>Pezizomycotina</taxon>
        <taxon>Sordariomycetes</taxon>
        <taxon>Xylariomycetidae</taxon>
        <taxon>Xylariales</taxon>
        <taxon>Xylariaceae</taxon>
        <taxon>Anthostomella</taxon>
    </lineage>
</organism>
<reference evidence="2" key="1">
    <citation type="submission" date="2023-10" db="EMBL/GenBank/DDBJ databases">
        <authorList>
            <person name="Hackl T."/>
        </authorList>
    </citation>
    <scope>NUCLEOTIDE SEQUENCE</scope>
</reference>
<evidence type="ECO:0000313" key="3">
    <source>
        <dbReference type="Proteomes" id="UP001295740"/>
    </source>
</evidence>
<keyword evidence="3" id="KW-1185">Reference proteome</keyword>
<dbReference type="EMBL" id="CAUWAG010000011">
    <property type="protein sequence ID" value="CAJ2508431.1"/>
    <property type="molecule type" value="Genomic_DNA"/>
</dbReference>